<gene>
    <name evidence="1" type="ORF">GCM10007096_29270</name>
</gene>
<evidence type="ECO:0000313" key="1">
    <source>
        <dbReference type="EMBL" id="GGH84969.1"/>
    </source>
</evidence>
<protein>
    <submittedName>
        <fullName evidence="1">Uncharacterized protein</fullName>
    </submittedName>
</protein>
<dbReference type="RefSeq" id="WP_188498128.1">
    <property type="nucleotide sequence ID" value="NZ_BMFV01000024.1"/>
</dbReference>
<dbReference type="AlphaFoldDB" id="A0A8J2ZYP4"/>
<sequence length="57" mass="6073">MSNGIPKQLFNFDNRKAVLVNEQGAKGESVVLSVEGQEKGCTANSNSKSACLLFSLI</sequence>
<evidence type="ECO:0000313" key="2">
    <source>
        <dbReference type="Proteomes" id="UP000656813"/>
    </source>
</evidence>
<dbReference type="Proteomes" id="UP000656813">
    <property type="component" value="Unassembled WGS sequence"/>
</dbReference>
<keyword evidence="2" id="KW-1185">Reference proteome</keyword>
<name>A0A8J2ZYP4_9BACL</name>
<reference evidence="1" key="1">
    <citation type="journal article" date="2014" name="Int. J. Syst. Evol. Microbiol.">
        <title>Complete genome sequence of Corynebacterium casei LMG S-19264T (=DSM 44701T), isolated from a smear-ripened cheese.</title>
        <authorList>
            <consortium name="US DOE Joint Genome Institute (JGI-PGF)"/>
            <person name="Walter F."/>
            <person name="Albersmeier A."/>
            <person name="Kalinowski J."/>
            <person name="Ruckert C."/>
        </authorList>
    </citation>
    <scope>NUCLEOTIDE SEQUENCE</scope>
    <source>
        <strain evidence="1">CGMCC 1.12777</strain>
    </source>
</reference>
<organism evidence="1 2">
    <name type="scientific">Pullulanibacillus pueri</name>
    <dbReference type="NCBI Taxonomy" id="1437324"/>
    <lineage>
        <taxon>Bacteria</taxon>
        <taxon>Bacillati</taxon>
        <taxon>Bacillota</taxon>
        <taxon>Bacilli</taxon>
        <taxon>Bacillales</taxon>
        <taxon>Sporolactobacillaceae</taxon>
        <taxon>Pullulanibacillus</taxon>
    </lineage>
</organism>
<dbReference type="EMBL" id="BMFV01000024">
    <property type="protein sequence ID" value="GGH84969.1"/>
    <property type="molecule type" value="Genomic_DNA"/>
</dbReference>
<reference evidence="1" key="2">
    <citation type="submission" date="2020-09" db="EMBL/GenBank/DDBJ databases">
        <authorList>
            <person name="Sun Q."/>
            <person name="Zhou Y."/>
        </authorList>
    </citation>
    <scope>NUCLEOTIDE SEQUENCE</scope>
    <source>
        <strain evidence="1">CGMCC 1.12777</strain>
    </source>
</reference>
<accession>A0A8J2ZYP4</accession>
<proteinExistence type="predicted"/>
<comment type="caution">
    <text evidence="1">The sequence shown here is derived from an EMBL/GenBank/DDBJ whole genome shotgun (WGS) entry which is preliminary data.</text>
</comment>